<feature type="domain" description="NADH:quinone oxidoreductase/Mrp antiporter transmembrane" evidence="19">
    <location>
        <begin position="23"/>
        <end position="286"/>
    </location>
</feature>
<comment type="subcellular location">
    <subcellularLocation>
        <location evidence="1 18">Mitochondrion inner membrane</location>
        <topology evidence="1 18">Multi-pass membrane protein</topology>
    </subcellularLocation>
</comment>
<evidence type="ECO:0000256" key="9">
    <source>
        <dbReference type="ARBA" id="ARBA00022967"/>
    </source>
</evidence>
<comment type="catalytic activity">
    <reaction evidence="17 18">
        <text>a ubiquinone + NADH + 5 H(+)(in) = a ubiquinol + NAD(+) + 4 H(+)(out)</text>
        <dbReference type="Rhea" id="RHEA:29091"/>
        <dbReference type="Rhea" id="RHEA-COMP:9565"/>
        <dbReference type="Rhea" id="RHEA-COMP:9566"/>
        <dbReference type="ChEBI" id="CHEBI:15378"/>
        <dbReference type="ChEBI" id="CHEBI:16389"/>
        <dbReference type="ChEBI" id="CHEBI:17976"/>
        <dbReference type="ChEBI" id="CHEBI:57540"/>
        <dbReference type="ChEBI" id="CHEBI:57945"/>
        <dbReference type="EC" id="7.1.1.2"/>
    </reaction>
</comment>
<keyword evidence="14 18" id="KW-0496">Mitochondrion</keyword>
<name>A0A481S052_ELEED</name>
<evidence type="ECO:0000256" key="8">
    <source>
        <dbReference type="ARBA" id="ARBA00022792"/>
    </source>
</evidence>
<dbReference type="GO" id="GO:0006120">
    <property type="term" value="P:mitochondrial electron transport, NADH to ubiquinone"/>
    <property type="evidence" value="ECO:0007669"/>
    <property type="project" value="InterPro"/>
</dbReference>
<feature type="domain" description="NADH dehydrogenase subunit 2 C-terminal" evidence="20">
    <location>
        <begin position="290"/>
        <end position="344"/>
    </location>
</feature>
<proteinExistence type="inferred from homology"/>
<dbReference type="EC" id="7.1.1.2" evidence="3 18"/>
<protein>
    <recommendedName>
        <fullName evidence="4 18">NADH-ubiquinone oxidoreductase chain 2</fullName>
        <ecNumber evidence="3 18">7.1.1.2</ecNumber>
    </recommendedName>
</protein>
<dbReference type="Pfam" id="PF06444">
    <property type="entry name" value="NADH_dehy_S2_C"/>
    <property type="match status" value="1"/>
</dbReference>
<feature type="transmembrane region" description="Helical" evidence="18">
    <location>
        <begin position="85"/>
        <end position="104"/>
    </location>
</feature>
<keyword evidence="11 18" id="KW-1133">Transmembrane helix</keyword>
<dbReference type="InterPro" id="IPR001750">
    <property type="entry name" value="ND/Mrp_TM"/>
</dbReference>
<feature type="transmembrane region" description="Helical" evidence="18">
    <location>
        <begin position="59"/>
        <end position="79"/>
    </location>
</feature>
<evidence type="ECO:0000256" key="12">
    <source>
        <dbReference type="ARBA" id="ARBA00023027"/>
    </source>
</evidence>
<evidence type="ECO:0000313" key="21">
    <source>
        <dbReference type="EMBL" id="QBG64586.1"/>
    </source>
</evidence>
<evidence type="ECO:0000256" key="2">
    <source>
        <dbReference type="ARBA" id="ARBA00007012"/>
    </source>
</evidence>
<keyword evidence="8 18" id="KW-0999">Mitochondrion inner membrane</keyword>
<comment type="similarity">
    <text evidence="2 18">Belongs to the complex I subunit 2 family.</text>
</comment>
<evidence type="ECO:0000256" key="6">
    <source>
        <dbReference type="ARBA" id="ARBA00022660"/>
    </source>
</evidence>
<accession>A0A481S052</accession>
<keyword evidence="6 18" id="KW-0679">Respiratory chain</keyword>
<evidence type="ECO:0000256" key="1">
    <source>
        <dbReference type="ARBA" id="ARBA00004448"/>
    </source>
</evidence>
<evidence type="ECO:0000256" key="15">
    <source>
        <dbReference type="ARBA" id="ARBA00023136"/>
    </source>
</evidence>
<feature type="transmembrane region" description="Helical" evidence="18">
    <location>
        <begin position="195"/>
        <end position="219"/>
    </location>
</feature>
<evidence type="ECO:0000256" key="14">
    <source>
        <dbReference type="ARBA" id="ARBA00023128"/>
    </source>
</evidence>
<keyword evidence="10 18" id="KW-0249">Electron transport</keyword>
<organism evidence="21">
    <name type="scientific">Elephantulus edwardii</name>
    <name type="common">Cape long-eared elephant shrew</name>
    <dbReference type="NCBI Taxonomy" id="28737"/>
    <lineage>
        <taxon>Eukaryota</taxon>
        <taxon>Metazoa</taxon>
        <taxon>Chordata</taxon>
        <taxon>Craniata</taxon>
        <taxon>Vertebrata</taxon>
        <taxon>Euteleostomi</taxon>
        <taxon>Mammalia</taxon>
        <taxon>Eutheria</taxon>
        <taxon>Afrotheria</taxon>
        <taxon>Macroscelidea</taxon>
        <taxon>Macroscelididae</taxon>
        <taxon>Elephantulus</taxon>
    </lineage>
</organism>
<feature type="transmembrane region" description="Helical" evidence="18">
    <location>
        <begin position="278"/>
        <end position="305"/>
    </location>
</feature>
<dbReference type="GeneID" id="39728061"/>
<evidence type="ECO:0000256" key="5">
    <source>
        <dbReference type="ARBA" id="ARBA00022448"/>
    </source>
</evidence>
<dbReference type="CTD" id="4536"/>
<dbReference type="GO" id="GO:0005743">
    <property type="term" value="C:mitochondrial inner membrane"/>
    <property type="evidence" value="ECO:0007669"/>
    <property type="project" value="UniProtKB-SubCell"/>
</dbReference>
<dbReference type="PRINTS" id="PR01436">
    <property type="entry name" value="NADHDHGNASE2"/>
</dbReference>
<keyword evidence="12 18" id="KW-0520">NAD</keyword>
<evidence type="ECO:0000256" key="10">
    <source>
        <dbReference type="ARBA" id="ARBA00022982"/>
    </source>
</evidence>
<evidence type="ECO:0000256" key="16">
    <source>
        <dbReference type="ARBA" id="ARBA00029481"/>
    </source>
</evidence>
<dbReference type="InterPro" id="IPR010933">
    <property type="entry name" value="NADH_DH_su2_C"/>
</dbReference>
<reference evidence="21" key="1">
    <citation type="journal article" date="2018" name="Mitochondrial DNA Part B Resour">
        <title>Characterization of the complete mitochondrial genome of cape elephant shrew, Elephantulus edwardii.</title>
        <authorList>
            <person name="Liu C.-Z."/>
            <person name="Wang L."/>
            <person name="Xia X.-J."/>
            <person name="Jiang J.-Q."/>
        </authorList>
    </citation>
    <scope>NUCLEOTIDE SEQUENCE</scope>
</reference>
<dbReference type="PANTHER" id="PTHR46552:SF1">
    <property type="entry name" value="NADH-UBIQUINONE OXIDOREDUCTASE CHAIN 2"/>
    <property type="match status" value="1"/>
</dbReference>
<dbReference type="RefSeq" id="YP_009577683.1">
    <property type="nucleotide sequence ID" value="NC_041486.1"/>
</dbReference>
<evidence type="ECO:0000259" key="19">
    <source>
        <dbReference type="Pfam" id="PF00361"/>
    </source>
</evidence>
<feature type="transmembrane region" description="Helical" evidence="18">
    <location>
        <begin position="153"/>
        <end position="174"/>
    </location>
</feature>
<keyword evidence="5" id="KW-0813">Transport</keyword>
<dbReference type="EMBL" id="MH252335">
    <property type="protein sequence ID" value="QBG64586.1"/>
    <property type="molecule type" value="Genomic_DNA"/>
</dbReference>
<evidence type="ECO:0000256" key="18">
    <source>
        <dbReference type="RuleBase" id="RU003403"/>
    </source>
</evidence>
<comment type="function">
    <text evidence="18">Core subunit of the mitochondrial membrane respiratory chain NADH dehydrogenase (Complex I) which catalyzes electron transfer from NADH through the respiratory chain, using ubiquinone as an electron acceptor. Essential for the catalytic activity and assembly of complex I.</text>
</comment>
<evidence type="ECO:0000256" key="3">
    <source>
        <dbReference type="ARBA" id="ARBA00012944"/>
    </source>
</evidence>
<evidence type="ECO:0000256" key="13">
    <source>
        <dbReference type="ARBA" id="ARBA00023075"/>
    </source>
</evidence>
<keyword evidence="9 18" id="KW-1278">Translocase</keyword>
<evidence type="ECO:0000256" key="11">
    <source>
        <dbReference type="ARBA" id="ARBA00022989"/>
    </source>
</evidence>
<dbReference type="InterPro" id="IPR003917">
    <property type="entry name" value="NADH_UbQ_OxRdtase_chain2"/>
</dbReference>
<feature type="transmembrane region" description="Helical" evidence="18">
    <location>
        <begin position="239"/>
        <end position="257"/>
    </location>
</feature>
<evidence type="ECO:0000259" key="20">
    <source>
        <dbReference type="Pfam" id="PF06444"/>
    </source>
</evidence>
<evidence type="ECO:0000256" key="7">
    <source>
        <dbReference type="ARBA" id="ARBA00022692"/>
    </source>
</evidence>
<geneLocation type="mitochondrion" evidence="21"/>
<sequence length="347" mass="38728">MNPLASLLIMMTLISGSMLTMFSSHWLTAWLGLEMNLFAIIPLIINPHNPRSTEGATKYFLMQASASMLLMMSALINFMNSGQWSIMNLTNPIASLLMLTALLMKLGMAPFHFWVPEVLQSTSLLTGMILLTWQKLAPISILYQITPSINHNILLGSAILSILIGGWGGLNQTLIRKIMAYSSIAHMGWMNMVIIYNPSITLLNLFIYIILTLTLFLLLNLNRSTTLSILASNWNKAPIITLLILMTLMSTGGLPPFSGFMPKWLIIQEMTKNNNLALPLIMAIMALLNLYFYMRLAYSTALTMFPTSNMTKLNWLNTPSPKSSLLTPMLVLSNMLLPLTPLLLLLE</sequence>
<dbReference type="AlphaFoldDB" id="A0A481S052"/>
<keyword evidence="13 18" id="KW-0830">Ubiquinone</keyword>
<dbReference type="PANTHER" id="PTHR46552">
    <property type="entry name" value="NADH-UBIQUINONE OXIDOREDUCTASE CHAIN 2"/>
    <property type="match status" value="1"/>
</dbReference>
<dbReference type="Pfam" id="PF00361">
    <property type="entry name" value="Proton_antipo_M"/>
    <property type="match status" value="1"/>
</dbReference>
<feature type="transmembrane region" description="Helical" evidence="18">
    <location>
        <begin position="325"/>
        <end position="346"/>
    </location>
</feature>
<gene>
    <name evidence="21" type="primary">ND2</name>
</gene>
<dbReference type="InterPro" id="IPR050175">
    <property type="entry name" value="Complex_I_Subunit_2"/>
</dbReference>
<dbReference type="GO" id="GO:0008137">
    <property type="term" value="F:NADH dehydrogenase (ubiquinone) activity"/>
    <property type="evidence" value="ECO:0007669"/>
    <property type="project" value="UniProtKB-EC"/>
</dbReference>
<keyword evidence="7 18" id="KW-0812">Transmembrane</keyword>
<evidence type="ECO:0000256" key="17">
    <source>
        <dbReference type="ARBA" id="ARBA00049551"/>
    </source>
</evidence>
<comment type="subunit">
    <text evidence="16">Core subunit of respiratory chain NADH dehydrogenase (Complex I) which is composed of 45 different subunits. Interacts with TMEM242.</text>
</comment>
<evidence type="ECO:0000256" key="4">
    <source>
        <dbReference type="ARBA" id="ARBA00021008"/>
    </source>
</evidence>
<keyword evidence="15 18" id="KW-0472">Membrane</keyword>